<feature type="region of interest" description="Disordered" evidence="1">
    <location>
        <begin position="195"/>
        <end position="252"/>
    </location>
</feature>
<dbReference type="InterPro" id="IPR013087">
    <property type="entry name" value="Znf_C2H2_type"/>
</dbReference>
<protein>
    <recommendedName>
        <fullName evidence="2">C2H2-type domain-containing protein</fullName>
    </recommendedName>
</protein>
<accession>A0ABD3T4M1</accession>
<dbReference type="PROSITE" id="PS00028">
    <property type="entry name" value="ZINC_FINGER_C2H2_1"/>
    <property type="match status" value="1"/>
</dbReference>
<sequence>MEYRNCFQTEDERSSGIQIGKGQGGHFQCKNQGNIRYDPFRVNRGREGGQHFRHQSDSRGGRRKGNISFQVRNKDQNQKRGGNERRGIGGGRGRAGERERGTQGIRGTGEGRGIGVERGAGGGRRTVGERGGGRDRGSRAGRRGHMNRRGNYMSRQPAGGSSSEEDDSAYCEYCDLEFKTTQAYHVHTRGMLHTQRVLEGKKSVREKSKPDPESNEKSGSAERSKPTEQSSLITEQSSPIVKFEPTEKSGPILEPIIIEESDSDEDTSTTYCLYCNMDLKTAQAYYIHTRGMLHTQKVIDDKKMAEPQAKQESTGNK</sequence>
<feature type="domain" description="C2H2-type" evidence="2">
    <location>
        <begin position="171"/>
        <end position="193"/>
    </location>
</feature>
<evidence type="ECO:0000256" key="1">
    <source>
        <dbReference type="SAM" id="MobiDB-lite"/>
    </source>
</evidence>
<feature type="compositionally biased region" description="Basic and acidic residues" evidence="1">
    <location>
        <begin position="196"/>
        <end position="226"/>
    </location>
</feature>
<dbReference type="SUPFAM" id="SSF57667">
    <property type="entry name" value="beta-beta-alpha zinc fingers"/>
    <property type="match status" value="1"/>
</dbReference>
<evidence type="ECO:0000259" key="2">
    <source>
        <dbReference type="PROSITE" id="PS00028"/>
    </source>
</evidence>
<comment type="caution">
    <text evidence="3">The sequence shown here is derived from an EMBL/GenBank/DDBJ whole genome shotgun (WGS) entry which is preliminary data.</text>
</comment>
<name>A0ABD3T4M1_SINWO</name>
<feature type="compositionally biased region" description="Basic and acidic residues" evidence="1">
    <location>
        <begin position="72"/>
        <end position="87"/>
    </location>
</feature>
<feature type="compositionally biased region" description="Basic and acidic residues" evidence="1">
    <location>
        <begin position="41"/>
        <end position="60"/>
    </location>
</feature>
<dbReference type="Proteomes" id="UP001634394">
    <property type="component" value="Unassembled WGS sequence"/>
</dbReference>
<feature type="compositionally biased region" description="Gly residues" evidence="1">
    <location>
        <begin position="104"/>
        <end position="125"/>
    </location>
</feature>
<dbReference type="EMBL" id="JBJQND010000019">
    <property type="protein sequence ID" value="KAL3831792.1"/>
    <property type="molecule type" value="Genomic_DNA"/>
</dbReference>
<proteinExistence type="predicted"/>
<feature type="compositionally biased region" description="Polar residues" evidence="1">
    <location>
        <begin position="227"/>
        <end position="239"/>
    </location>
</feature>
<feature type="region of interest" description="Disordered" evidence="1">
    <location>
        <begin position="41"/>
        <end position="167"/>
    </location>
</feature>
<keyword evidence="4" id="KW-1185">Reference proteome</keyword>
<reference evidence="3 4" key="1">
    <citation type="submission" date="2024-11" db="EMBL/GenBank/DDBJ databases">
        <title>Chromosome-level genome assembly of the freshwater bivalve Anodonta woodiana.</title>
        <authorList>
            <person name="Chen X."/>
        </authorList>
    </citation>
    <scope>NUCLEOTIDE SEQUENCE [LARGE SCALE GENOMIC DNA]</scope>
    <source>
        <strain evidence="3">MN2024</strain>
        <tissue evidence="3">Gills</tissue>
    </source>
</reference>
<feature type="compositionally biased region" description="Basic and acidic residues" evidence="1">
    <location>
        <begin position="126"/>
        <end position="138"/>
    </location>
</feature>
<gene>
    <name evidence="3" type="ORF">ACJMK2_023496</name>
</gene>
<organism evidence="3 4">
    <name type="scientific">Sinanodonta woodiana</name>
    <name type="common">Chinese pond mussel</name>
    <name type="synonym">Anodonta woodiana</name>
    <dbReference type="NCBI Taxonomy" id="1069815"/>
    <lineage>
        <taxon>Eukaryota</taxon>
        <taxon>Metazoa</taxon>
        <taxon>Spiralia</taxon>
        <taxon>Lophotrochozoa</taxon>
        <taxon>Mollusca</taxon>
        <taxon>Bivalvia</taxon>
        <taxon>Autobranchia</taxon>
        <taxon>Heteroconchia</taxon>
        <taxon>Palaeoheterodonta</taxon>
        <taxon>Unionida</taxon>
        <taxon>Unionoidea</taxon>
        <taxon>Unionidae</taxon>
        <taxon>Unioninae</taxon>
        <taxon>Sinanodonta</taxon>
    </lineage>
</organism>
<dbReference type="InterPro" id="IPR036236">
    <property type="entry name" value="Znf_C2H2_sf"/>
</dbReference>
<evidence type="ECO:0000313" key="3">
    <source>
        <dbReference type="EMBL" id="KAL3831792.1"/>
    </source>
</evidence>
<feature type="region of interest" description="Disordered" evidence="1">
    <location>
        <begin position="1"/>
        <end position="25"/>
    </location>
</feature>
<dbReference type="AlphaFoldDB" id="A0ABD3T4M1"/>
<feature type="compositionally biased region" description="Basic residues" evidence="1">
    <location>
        <begin position="139"/>
        <end position="148"/>
    </location>
</feature>
<evidence type="ECO:0000313" key="4">
    <source>
        <dbReference type="Proteomes" id="UP001634394"/>
    </source>
</evidence>